<dbReference type="EMBL" id="AUPC02000475">
    <property type="protein sequence ID" value="POG59094.1"/>
    <property type="molecule type" value="Genomic_DNA"/>
</dbReference>
<reference evidence="2 3" key="1">
    <citation type="journal article" date="2013" name="Proc. Natl. Acad. Sci. U.S.A.">
        <title>Genome of an arbuscular mycorrhizal fungus provides insight into the oldest plant symbiosis.</title>
        <authorList>
            <person name="Tisserant E."/>
            <person name="Malbreil M."/>
            <person name="Kuo A."/>
            <person name="Kohler A."/>
            <person name="Symeonidi A."/>
            <person name="Balestrini R."/>
            <person name="Charron P."/>
            <person name="Duensing N."/>
            <person name="Frei Dit Frey N."/>
            <person name="Gianinazzi-Pearson V."/>
            <person name="Gilbert L.B."/>
            <person name="Handa Y."/>
            <person name="Herr J.R."/>
            <person name="Hijri M."/>
            <person name="Koul R."/>
            <person name="Kawaguchi M."/>
            <person name="Krajinski F."/>
            <person name="Lammers P.J."/>
            <person name="Masclaux F.G."/>
            <person name="Murat C."/>
            <person name="Morin E."/>
            <person name="Ndikumana S."/>
            <person name="Pagni M."/>
            <person name="Petitpierre D."/>
            <person name="Requena N."/>
            <person name="Rosikiewicz P."/>
            <person name="Riley R."/>
            <person name="Saito K."/>
            <person name="San Clemente H."/>
            <person name="Shapiro H."/>
            <person name="van Tuinen D."/>
            <person name="Becard G."/>
            <person name="Bonfante P."/>
            <person name="Paszkowski U."/>
            <person name="Shachar-Hill Y.Y."/>
            <person name="Tuskan G.A."/>
            <person name="Young P.W."/>
            <person name="Sanders I.R."/>
            <person name="Henrissat B."/>
            <person name="Rensing S.A."/>
            <person name="Grigoriev I.V."/>
            <person name="Corradi N."/>
            <person name="Roux C."/>
            <person name="Martin F."/>
        </authorList>
    </citation>
    <scope>NUCLEOTIDE SEQUENCE [LARGE SCALE GENOMIC DNA]</scope>
    <source>
        <strain evidence="2 3">DAOM 197198</strain>
    </source>
</reference>
<accession>A0A2P4P151</accession>
<keyword evidence="3" id="KW-1185">Reference proteome</keyword>
<keyword evidence="1" id="KW-0472">Membrane</keyword>
<name>A0A2P4P151_RHIID</name>
<reference evidence="2 3" key="2">
    <citation type="journal article" date="2018" name="New Phytol.">
        <title>High intraspecific genome diversity in the model arbuscular mycorrhizal symbiont Rhizophagus irregularis.</title>
        <authorList>
            <person name="Chen E.C.H."/>
            <person name="Morin E."/>
            <person name="Beaudet D."/>
            <person name="Noel J."/>
            <person name="Yildirir G."/>
            <person name="Ndikumana S."/>
            <person name="Charron P."/>
            <person name="St-Onge C."/>
            <person name="Giorgi J."/>
            <person name="Kruger M."/>
            <person name="Marton T."/>
            <person name="Ropars J."/>
            <person name="Grigoriev I.V."/>
            <person name="Hainaut M."/>
            <person name="Henrissat B."/>
            <person name="Roux C."/>
            <person name="Martin F."/>
            <person name="Corradi N."/>
        </authorList>
    </citation>
    <scope>NUCLEOTIDE SEQUENCE [LARGE SCALE GENOMIC DNA]</scope>
    <source>
        <strain evidence="2 3">DAOM 197198</strain>
    </source>
</reference>
<evidence type="ECO:0000313" key="3">
    <source>
        <dbReference type="Proteomes" id="UP000018888"/>
    </source>
</evidence>
<sequence>MTITNDKYFNNLGLLRGSYMITILGAFCGRLANYLCLIGWYICISRRKIRIMDYRGIYLLFHDTYQSLTVNAVTPANKTPEIK</sequence>
<organism evidence="2 3">
    <name type="scientific">Rhizophagus irregularis (strain DAOM 181602 / DAOM 197198 / MUCL 43194)</name>
    <name type="common">Arbuscular mycorrhizal fungus</name>
    <name type="synonym">Glomus intraradices</name>
    <dbReference type="NCBI Taxonomy" id="747089"/>
    <lineage>
        <taxon>Eukaryota</taxon>
        <taxon>Fungi</taxon>
        <taxon>Fungi incertae sedis</taxon>
        <taxon>Mucoromycota</taxon>
        <taxon>Glomeromycotina</taxon>
        <taxon>Glomeromycetes</taxon>
        <taxon>Glomerales</taxon>
        <taxon>Glomeraceae</taxon>
        <taxon>Rhizophagus</taxon>
    </lineage>
</organism>
<proteinExistence type="predicted"/>
<feature type="transmembrane region" description="Helical" evidence="1">
    <location>
        <begin position="20"/>
        <end position="43"/>
    </location>
</feature>
<dbReference type="Proteomes" id="UP000018888">
    <property type="component" value="Unassembled WGS sequence"/>
</dbReference>
<keyword evidence="1" id="KW-1133">Transmembrane helix</keyword>
<keyword evidence="1" id="KW-0812">Transmembrane</keyword>
<protein>
    <submittedName>
        <fullName evidence="2">Uncharacterized protein</fullName>
    </submittedName>
</protein>
<gene>
    <name evidence="2" type="ORF">GLOIN_2v1789555</name>
</gene>
<evidence type="ECO:0000313" key="2">
    <source>
        <dbReference type="EMBL" id="POG59094.1"/>
    </source>
</evidence>
<dbReference type="AlphaFoldDB" id="A0A2P4P151"/>
<comment type="caution">
    <text evidence="2">The sequence shown here is derived from an EMBL/GenBank/DDBJ whole genome shotgun (WGS) entry which is preliminary data.</text>
</comment>
<evidence type="ECO:0000256" key="1">
    <source>
        <dbReference type="SAM" id="Phobius"/>
    </source>
</evidence>